<organism evidence="1">
    <name type="scientific">Siphoviridae sp. ctvbt38</name>
    <dbReference type="NCBI Taxonomy" id="2825722"/>
    <lineage>
        <taxon>Viruses</taxon>
        <taxon>Duplodnaviria</taxon>
        <taxon>Heunggongvirae</taxon>
        <taxon>Uroviricota</taxon>
        <taxon>Caudoviricetes</taxon>
    </lineage>
</organism>
<sequence>MMEDISKAIELAIAAFKEKFGEDAKLEEGDEVVFQLNNCVLIISIEDNTMKQKFIGGQPIKIDHTLKIYESEE</sequence>
<name>A0A8S5PCY4_9CAUD</name>
<evidence type="ECO:0000313" key="1">
    <source>
        <dbReference type="EMBL" id="DAE05031.1"/>
    </source>
</evidence>
<reference evidence="1" key="1">
    <citation type="journal article" date="2021" name="Proc. Natl. Acad. Sci. U.S.A.">
        <title>A Catalog of Tens of Thousands of Viruses from Human Metagenomes Reveals Hidden Associations with Chronic Diseases.</title>
        <authorList>
            <person name="Tisza M.J."/>
            <person name="Buck C.B."/>
        </authorList>
    </citation>
    <scope>NUCLEOTIDE SEQUENCE</scope>
    <source>
        <strain evidence="1">Ctvbt38</strain>
    </source>
</reference>
<accession>A0A8S5PCY4</accession>
<proteinExistence type="predicted"/>
<protein>
    <submittedName>
        <fullName evidence="1">Uncharacterized protein</fullName>
    </submittedName>
</protein>
<dbReference type="EMBL" id="BK015401">
    <property type="protein sequence ID" value="DAE05031.1"/>
    <property type="molecule type" value="Genomic_DNA"/>
</dbReference>